<organism evidence="2 3">
    <name type="scientific">Luteimonas cucumeris</name>
    <dbReference type="NCBI Taxonomy" id="985012"/>
    <lineage>
        <taxon>Bacteria</taxon>
        <taxon>Pseudomonadati</taxon>
        <taxon>Pseudomonadota</taxon>
        <taxon>Gammaproteobacteria</taxon>
        <taxon>Lysobacterales</taxon>
        <taxon>Lysobacteraceae</taxon>
        <taxon>Luteimonas</taxon>
    </lineage>
</organism>
<dbReference type="Proteomes" id="UP000315167">
    <property type="component" value="Unassembled WGS sequence"/>
</dbReference>
<dbReference type="EMBL" id="VLKN01000002">
    <property type="protein sequence ID" value="TWI04657.1"/>
    <property type="molecule type" value="Genomic_DNA"/>
</dbReference>
<evidence type="ECO:0000313" key="3">
    <source>
        <dbReference type="Proteomes" id="UP000315167"/>
    </source>
</evidence>
<reference evidence="2 3" key="1">
    <citation type="journal article" date="2015" name="Stand. Genomic Sci.">
        <title>Genomic Encyclopedia of Bacterial and Archaeal Type Strains, Phase III: the genomes of soil and plant-associated and newly described type strains.</title>
        <authorList>
            <person name="Whitman W.B."/>
            <person name="Woyke T."/>
            <person name="Klenk H.P."/>
            <person name="Zhou Y."/>
            <person name="Lilburn T.G."/>
            <person name="Beck B.J."/>
            <person name="De Vos P."/>
            <person name="Vandamme P."/>
            <person name="Eisen J.A."/>
            <person name="Garrity G."/>
            <person name="Hugenholtz P."/>
            <person name="Kyrpides N.C."/>
        </authorList>
    </citation>
    <scope>NUCLEOTIDE SEQUENCE [LARGE SCALE GENOMIC DNA]</scope>
    <source>
        <strain evidence="2 3">CGMCC 1.10821</strain>
    </source>
</reference>
<feature type="region of interest" description="Disordered" evidence="1">
    <location>
        <begin position="51"/>
        <end position="77"/>
    </location>
</feature>
<proteinExistence type="predicted"/>
<name>A0A562LAG9_9GAMM</name>
<comment type="caution">
    <text evidence="2">The sequence shown here is derived from an EMBL/GenBank/DDBJ whole genome shotgun (WGS) entry which is preliminary data.</text>
</comment>
<gene>
    <name evidence="2" type="ORF">IP90_00790</name>
</gene>
<protein>
    <submittedName>
        <fullName evidence="2">Uncharacterized protein</fullName>
    </submittedName>
</protein>
<accession>A0A562LAG9</accession>
<keyword evidence="3" id="KW-1185">Reference proteome</keyword>
<dbReference type="AlphaFoldDB" id="A0A562LAG9"/>
<evidence type="ECO:0000313" key="2">
    <source>
        <dbReference type="EMBL" id="TWI04657.1"/>
    </source>
</evidence>
<evidence type="ECO:0000256" key="1">
    <source>
        <dbReference type="SAM" id="MobiDB-lite"/>
    </source>
</evidence>
<dbReference type="OrthoDB" id="9814067at2"/>
<dbReference type="RefSeq" id="WP_144898338.1">
    <property type="nucleotide sequence ID" value="NZ_VLKN01000002.1"/>
</dbReference>
<sequence>MRRNAFGYCALRGLVRESVDAAETDAIRLHVQRQHLYGPDRFRTAIEAQLGRAVGPGKTGRPRKASSPLSEAWESRT</sequence>